<evidence type="ECO:0000256" key="2">
    <source>
        <dbReference type="ARBA" id="ARBA00022448"/>
    </source>
</evidence>
<name>M4BVC2_HYAAE</name>
<proteinExistence type="inferred from homology"/>
<feature type="transmembrane region" description="Helical" evidence="8">
    <location>
        <begin position="230"/>
        <end position="252"/>
    </location>
</feature>
<feature type="transmembrane region" description="Helical" evidence="8">
    <location>
        <begin position="129"/>
        <end position="147"/>
    </location>
</feature>
<dbReference type="OMA" id="WIISPAK"/>
<dbReference type="Pfam" id="PF13520">
    <property type="entry name" value="AA_permease_2"/>
    <property type="match status" value="1"/>
</dbReference>
<evidence type="ECO:0000256" key="4">
    <source>
        <dbReference type="ARBA" id="ARBA00022692"/>
    </source>
</evidence>
<organism evidence="9 10">
    <name type="scientific">Hyaloperonospora arabidopsidis (strain Emoy2)</name>
    <name type="common">Downy mildew agent</name>
    <name type="synonym">Peronospora arabidopsidis</name>
    <dbReference type="NCBI Taxonomy" id="559515"/>
    <lineage>
        <taxon>Eukaryota</taxon>
        <taxon>Sar</taxon>
        <taxon>Stramenopiles</taxon>
        <taxon>Oomycota</taxon>
        <taxon>Peronosporomycetes</taxon>
        <taxon>Peronosporales</taxon>
        <taxon>Peronosporaceae</taxon>
        <taxon>Hyaloperonospora</taxon>
    </lineage>
</organism>
<keyword evidence="5 8" id="KW-1133">Transmembrane helix</keyword>
<sequence length="502" mass="55281">MPGSHSHRQLGIVSVALITYFNVSGGPWGSEPILAACGPLVGILAVILFPWIWCLPLALTFAELFTAFPTDGSFCKWVGVAFGRPMGFQVGFWSWTSGVIDNAIYPCLIVDTLLALGAGKESALNDDNGVSWCIVVLRALIAALFMLPTLSSIKVVGHTLLVMGVLIFLPFAVLVAYAVPYVRPANWLVVRKDQEWGRLLSSLYWNYSGFDAAGAYAGEIQSPKTTYPKAMVLTVVMIAFTYIIPFIAIAGADMPHYTTWDDGSYSIIAQTIGGTWLCVWVLISSVIGNLGLFLAEMAKDGFQLAGMADSGLAPPYFAQRHPDTGVPRRAILLAFFLILFMGMFDFDTILGVDNFLSALSSLVEMSAAVRMRFSHPEIDRPYRVNLSDRSLVVAMVLPFTLGVFIMMNELTKSWSSFSLNVVALLIGYFAQKYIERHPYHEYSKVSEFCFGCGIVELIHTPTFCYPHTPLANPSQSPMYVAALHSFWSRWLSIVLTDPICCK</sequence>
<dbReference type="InterPro" id="IPR002293">
    <property type="entry name" value="AA/rel_permease1"/>
</dbReference>
<feature type="transmembrane region" description="Helical" evidence="8">
    <location>
        <begin position="32"/>
        <end position="53"/>
    </location>
</feature>
<dbReference type="PANTHER" id="PTHR45826">
    <property type="entry name" value="POLYAMINE TRANSPORTER PUT1"/>
    <property type="match status" value="1"/>
</dbReference>
<dbReference type="PIRSF" id="PIRSF006060">
    <property type="entry name" value="AA_transporter"/>
    <property type="match status" value="1"/>
</dbReference>
<accession>M4BVC2</accession>
<feature type="transmembrane region" description="Helical" evidence="8">
    <location>
        <begin position="326"/>
        <end position="344"/>
    </location>
</feature>
<evidence type="ECO:0000256" key="8">
    <source>
        <dbReference type="SAM" id="Phobius"/>
    </source>
</evidence>
<reference evidence="9" key="2">
    <citation type="submission" date="2015-06" db="UniProtKB">
        <authorList>
            <consortium name="EnsemblProtists"/>
        </authorList>
    </citation>
    <scope>IDENTIFICATION</scope>
    <source>
        <strain evidence="9">Emoy2</strain>
    </source>
</reference>
<feature type="transmembrane region" description="Helical" evidence="8">
    <location>
        <begin position="390"/>
        <end position="407"/>
    </location>
</feature>
<evidence type="ECO:0000256" key="6">
    <source>
        <dbReference type="ARBA" id="ARBA00023136"/>
    </source>
</evidence>
<evidence type="ECO:0008006" key="11">
    <source>
        <dbReference type="Google" id="ProtNLM"/>
    </source>
</evidence>
<dbReference type="HOGENOM" id="CLU_007946_17_2_1"/>
<reference evidence="10" key="1">
    <citation type="journal article" date="2010" name="Science">
        <title>Signatures of adaptation to obligate biotrophy in the Hyaloperonospora arabidopsidis genome.</title>
        <authorList>
            <person name="Baxter L."/>
            <person name="Tripathy S."/>
            <person name="Ishaque N."/>
            <person name="Boot N."/>
            <person name="Cabral A."/>
            <person name="Kemen E."/>
            <person name="Thines M."/>
            <person name="Ah-Fong A."/>
            <person name="Anderson R."/>
            <person name="Badejoko W."/>
            <person name="Bittner-Eddy P."/>
            <person name="Boore J.L."/>
            <person name="Chibucos M.C."/>
            <person name="Coates M."/>
            <person name="Dehal P."/>
            <person name="Delehaunty K."/>
            <person name="Dong S."/>
            <person name="Downton P."/>
            <person name="Dumas B."/>
            <person name="Fabro G."/>
            <person name="Fronick C."/>
            <person name="Fuerstenberg S.I."/>
            <person name="Fulton L."/>
            <person name="Gaulin E."/>
            <person name="Govers F."/>
            <person name="Hughes L."/>
            <person name="Humphray S."/>
            <person name="Jiang R.H."/>
            <person name="Judelson H."/>
            <person name="Kamoun S."/>
            <person name="Kyung K."/>
            <person name="Meijer H."/>
            <person name="Minx P."/>
            <person name="Morris P."/>
            <person name="Nelson J."/>
            <person name="Phuntumart V."/>
            <person name="Qutob D."/>
            <person name="Rehmany A."/>
            <person name="Rougon-Cardoso A."/>
            <person name="Ryden P."/>
            <person name="Torto-Alalibo T."/>
            <person name="Studholme D."/>
            <person name="Wang Y."/>
            <person name="Win J."/>
            <person name="Wood J."/>
            <person name="Clifton S.W."/>
            <person name="Rogers J."/>
            <person name="Van den Ackerveken G."/>
            <person name="Jones J.D."/>
            <person name="McDowell J.M."/>
            <person name="Beynon J."/>
            <person name="Tyler B.M."/>
        </authorList>
    </citation>
    <scope>NUCLEOTIDE SEQUENCE [LARGE SCALE GENOMIC DNA]</scope>
    <source>
        <strain evidence="10">Emoy2</strain>
    </source>
</reference>
<dbReference type="Proteomes" id="UP000011713">
    <property type="component" value="Unassembled WGS sequence"/>
</dbReference>
<dbReference type="EMBL" id="JH597976">
    <property type="status" value="NOT_ANNOTATED_CDS"/>
    <property type="molecule type" value="Genomic_DNA"/>
</dbReference>
<evidence type="ECO:0000313" key="9">
    <source>
        <dbReference type="EnsemblProtists" id="HpaP810464"/>
    </source>
</evidence>
<evidence type="ECO:0000256" key="7">
    <source>
        <dbReference type="ARBA" id="ARBA00024041"/>
    </source>
</evidence>
<feature type="transmembrane region" description="Helical" evidence="8">
    <location>
        <begin position="272"/>
        <end position="295"/>
    </location>
</feature>
<keyword evidence="3" id="KW-1003">Cell membrane</keyword>
<dbReference type="GO" id="GO:0005886">
    <property type="term" value="C:plasma membrane"/>
    <property type="evidence" value="ECO:0007669"/>
    <property type="project" value="UniProtKB-SubCell"/>
</dbReference>
<keyword evidence="2" id="KW-0813">Transport</keyword>
<evidence type="ECO:0000256" key="1">
    <source>
        <dbReference type="ARBA" id="ARBA00004651"/>
    </source>
</evidence>
<dbReference type="InterPro" id="IPR044566">
    <property type="entry name" value="RMV1-like"/>
</dbReference>
<comment type="subcellular location">
    <subcellularLocation>
        <location evidence="1">Cell membrane</location>
        <topology evidence="1">Multi-pass membrane protein</topology>
    </subcellularLocation>
</comment>
<protein>
    <recommendedName>
        <fullName evidence="11">Amino acid permease/ SLC12A domain-containing protein</fullName>
    </recommendedName>
</protein>
<feature type="transmembrane region" description="Helical" evidence="8">
    <location>
        <begin position="6"/>
        <end position="23"/>
    </location>
</feature>
<dbReference type="EnsemblProtists" id="HpaT810464">
    <property type="protein sequence ID" value="HpaP810464"/>
    <property type="gene ID" value="HpaG810464"/>
</dbReference>
<dbReference type="eggNOG" id="KOG1287">
    <property type="taxonomic scope" value="Eukaryota"/>
</dbReference>
<evidence type="ECO:0000313" key="10">
    <source>
        <dbReference type="Proteomes" id="UP000011713"/>
    </source>
</evidence>
<evidence type="ECO:0000256" key="3">
    <source>
        <dbReference type="ARBA" id="ARBA00022475"/>
    </source>
</evidence>
<feature type="transmembrane region" description="Helical" evidence="8">
    <location>
        <begin position="413"/>
        <end position="430"/>
    </location>
</feature>
<dbReference type="PANTHER" id="PTHR45826:SF2">
    <property type="entry name" value="AMINO ACID TRANSPORTER"/>
    <property type="match status" value="1"/>
</dbReference>
<feature type="transmembrane region" description="Helical" evidence="8">
    <location>
        <begin position="159"/>
        <end position="179"/>
    </location>
</feature>
<keyword evidence="6 8" id="KW-0472">Membrane</keyword>
<dbReference type="STRING" id="559515.M4BVC2"/>
<evidence type="ECO:0000256" key="5">
    <source>
        <dbReference type="ARBA" id="ARBA00022989"/>
    </source>
</evidence>
<comment type="similarity">
    <text evidence="7">Belongs to the amino acid-polyamine-organocation (APC) superfamily. Polyamine:cation symporter (PHS) (TC 2.A.3.12) family.</text>
</comment>
<keyword evidence="10" id="KW-1185">Reference proteome</keyword>
<dbReference type="AlphaFoldDB" id="M4BVC2"/>
<dbReference type="Gene3D" id="1.20.1740.10">
    <property type="entry name" value="Amino acid/polyamine transporter I"/>
    <property type="match status" value="1"/>
</dbReference>
<dbReference type="InParanoid" id="M4BVC2"/>
<keyword evidence="4 8" id="KW-0812">Transmembrane</keyword>
<dbReference type="GO" id="GO:0015203">
    <property type="term" value="F:polyamine transmembrane transporter activity"/>
    <property type="evidence" value="ECO:0007669"/>
    <property type="project" value="UniProtKB-ARBA"/>
</dbReference>
<dbReference type="VEuPathDB" id="FungiDB:HpaG810464"/>